<keyword evidence="2" id="KW-0378">Hydrolase</keyword>
<evidence type="ECO:0000256" key="2">
    <source>
        <dbReference type="ARBA" id="ARBA00022801"/>
    </source>
</evidence>
<dbReference type="RefSeq" id="XP_054853530.1">
    <property type="nucleotide sequence ID" value="XM_054997555.1"/>
</dbReference>
<evidence type="ECO:0000313" key="5">
    <source>
        <dbReference type="Proteomes" id="UP001190640"/>
    </source>
</evidence>
<dbReference type="GeneID" id="129342065"/>
<dbReference type="GO" id="GO:0006139">
    <property type="term" value="P:nucleobase-containing compound metabolic process"/>
    <property type="evidence" value="ECO:0007669"/>
    <property type="project" value="InterPro"/>
</dbReference>
<dbReference type="InterPro" id="IPR012337">
    <property type="entry name" value="RNaseH-like_sf"/>
</dbReference>
<dbReference type="InterPro" id="IPR002782">
    <property type="entry name" value="Mut7-C_RNAse_dom"/>
</dbReference>
<evidence type="ECO:0000313" key="6">
    <source>
        <dbReference type="RefSeq" id="XP_054853530.1"/>
    </source>
</evidence>
<dbReference type="GO" id="GO:0003676">
    <property type="term" value="F:nucleic acid binding"/>
    <property type="evidence" value="ECO:0007669"/>
    <property type="project" value="InterPro"/>
</dbReference>
<dbReference type="FunFam" id="3.30.420.10:FF:000074">
    <property type="entry name" value="exonuclease mut-7 homolog isoform X2"/>
    <property type="match status" value="1"/>
</dbReference>
<dbReference type="InterPro" id="IPR002562">
    <property type="entry name" value="3'-5'_exonuclease_dom"/>
</dbReference>
<keyword evidence="3 6" id="KW-0269">Exonuclease</keyword>
<dbReference type="CDD" id="cd06146">
    <property type="entry name" value="mut-7_like_exo"/>
    <property type="match status" value="1"/>
</dbReference>
<sequence length="876" mass="99782">MLKDCSPGDDFDDQNPLSLQENLQSLLTKKEMKELREEIWVAFATLKDPAEWLLDVLEASSDWKGKGHSLAYHIAYELQFWIKEHASSQLSGFRLRKLQARVFPVLAQCHVSLLDLLISIYQLHAADRCDLLGRISYLYHMGKFKEAVVLSIKLKLQPDLEVEKMCVPLLLQDKTNLVESYVQEYPDLQQQLLRMLDSWCEPGFRTETITKQYRGLPNIRPDKVNRKMLSKLVFRFLDKYSLDPALCPNAINQRHLGTLKYLLYKRFVEKTMTQENWTDHIQYTIGDNQWLQEQLVQLLASYCHLNAAATWALHYNLPQDSLPCEVVDELKTLKSQERDDVLKQRVTDCADWRKDHYYQLPIPRKDVLFLSTWEEVQKCKKHLLQPGQVVGIDMEWRPSFGFVGGKSRVSVVQMAVPGQVFLLDMLQLLRQGGKDEAALSSFFQTLFADPTITKLGYGMAGDLHNLALVSTSFKDVDKQLCGFLDLLVVHKELSKCFGVVKKGSRKMDALQLEDKAAEKGLSLLAQHVLGKPLDKMEQLSNWEKRPLREEQILYAALDAYCLLEIYTKLQKDLAGFGLNPNILTPQMKKVCSEVKAKKLPSEQRIPSACKEKSAVSVKETSSSLVPISIRDFCVVCDNMLQGLGRYLRCLGADVWMLENDDEHRKAAELARQEDRVILTSGLPYQTLRSQVGEGRCFSVDCSDKAKEQALRVLKHFNVQVTLADIFSRCQACNCNQYLKISKEKMMQLMKQQGFVTDSEAAAAAADEVMQKDLSPSILAWEFSENPDTNFEADSSKLSSQQPVYSPNCQWLEESSLDTKSALLPNGTALKIEAIPIGVLSKEDLSYFYCCSQCGKVFWEGSHFGHVVSQFREVLDL</sequence>
<dbReference type="Proteomes" id="UP001190640">
    <property type="component" value="Chromosome 14"/>
</dbReference>
<name>A0AA97KC89_EUBMA</name>
<dbReference type="PANTHER" id="PTHR47765">
    <property type="entry name" value="3'-5' EXONUCLEASE DOMAIN-CONTAINING PROTEIN"/>
    <property type="match status" value="1"/>
</dbReference>
<dbReference type="RefSeq" id="XP_054853532.1">
    <property type="nucleotide sequence ID" value="XM_054997557.1"/>
</dbReference>
<evidence type="ECO:0000256" key="3">
    <source>
        <dbReference type="ARBA" id="ARBA00022839"/>
    </source>
</evidence>
<protein>
    <submittedName>
        <fullName evidence="6 7">Exonuclease mut-7 homolog isoform X1</fullName>
    </submittedName>
</protein>
<organism evidence="5 6">
    <name type="scientific">Eublepharis macularius</name>
    <name type="common">Leopard gecko</name>
    <name type="synonym">Cyrtodactylus macularius</name>
    <dbReference type="NCBI Taxonomy" id="481883"/>
    <lineage>
        <taxon>Eukaryota</taxon>
        <taxon>Metazoa</taxon>
        <taxon>Chordata</taxon>
        <taxon>Craniata</taxon>
        <taxon>Vertebrata</taxon>
        <taxon>Euteleostomi</taxon>
        <taxon>Lepidosauria</taxon>
        <taxon>Squamata</taxon>
        <taxon>Bifurcata</taxon>
        <taxon>Gekkota</taxon>
        <taxon>Eublepharidae</taxon>
        <taxon>Eublepharinae</taxon>
        <taxon>Eublepharis</taxon>
    </lineage>
</organism>
<evidence type="ECO:0000313" key="8">
    <source>
        <dbReference type="RefSeq" id="XP_054853532.1"/>
    </source>
</evidence>
<keyword evidence="5" id="KW-1185">Reference proteome</keyword>
<dbReference type="RefSeq" id="XP_054853531.1">
    <property type="nucleotide sequence ID" value="XM_054997556.1"/>
</dbReference>
<dbReference type="Gene3D" id="3.30.420.10">
    <property type="entry name" value="Ribonuclease H-like superfamily/Ribonuclease H"/>
    <property type="match status" value="1"/>
</dbReference>
<evidence type="ECO:0000259" key="4">
    <source>
        <dbReference type="SMART" id="SM00474"/>
    </source>
</evidence>
<dbReference type="CTD" id="54932"/>
<dbReference type="AlphaFoldDB" id="A0AA97KC89"/>
<evidence type="ECO:0000313" key="7">
    <source>
        <dbReference type="RefSeq" id="XP_054853531.1"/>
    </source>
</evidence>
<reference evidence="6 7" key="1">
    <citation type="submission" date="2025-04" db="UniProtKB">
        <authorList>
            <consortium name="RefSeq"/>
        </authorList>
    </citation>
    <scope>IDENTIFICATION</scope>
    <source>
        <tissue evidence="6 7">Blood</tissue>
    </source>
</reference>
<dbReference type="SUPFAM" id="SSF53098">
    <property type="entry name" value="Ribonuclease H-like"/>
    <property type="match status" value="1"/>
</dbReference>
<dbReference type="InterPro" id="IPR052408">
    <property type="entry name" value="Exonuclease_MUT-7-like"/>
</dbReference>
<dbReference type="Pfam" id="PF01927">
    <property type="entry name" value="Mut7-C"/>
    <property type="match status" value="2"/>
</dbReference>
<dbReference type="SMART" id="SM00474">
    <property type="entry name" value="35EXOc"/>
    <property type="match status" value="1"/>
</dbReference>
<accession>A0AA97KC89</accession>
<dbReference type="InterPro" id="IPR037432">
    <property type="entry name" value="Mut-7_DEDDy_dom"/>
</dbReference>
<gene>
    <name evidence="6 7 8" type="primary">EXD3</name>
</gene>
<proteinExistence type="predicted"/>
<dbReference type="PANTHER" id="PTHR47765:SF2">
    <property type="entry name" value="EXONUCLEASE MUT-7 HOMOLOG"/>
    <property type="match status" value="1"/>
</dbReference>
<keyword evidence="1" id="KW-0540">Nuclease</keyword>
<dbReference type="GO" id="GO:0008408">
    <property type="term" value="F:3'-5' exonuclease activity"/>
    <property type="evidence" value="ECO:0007669"/>
    <property type="project" value="InterPro"/>
</dbReference>
<dbReference type="Pfam" id="PF01612">
    <property type="entry name" value="DNA_pol_A_exo1"/>
    <property type="match status" value="1"/>
</dbReference>
<evidence type="ECO:0000256" key="1">
    <source>
        <dbReference type="ARBA" id="ARBA00022722"/>
    </source>
</evidence>
<dbReference type="KEGG" id="emc:129342065"/>
<dbReference type="InterPro" id="IPR036397">
    <property type="entry name" value="RNaseH_sf"/>
</dbReference>
<feature type="domain" description="3'-5' exonuclease" evidence="4">
    <location>
        <begin position="367"/>
        <end position="574"/>
    </location>
</feature>